<dbReference type="InterPro" id="IPR051204">
    <property type="entry name" value="ABC_transp_perm/SBD"/>
</dbReference>
<name>A0A1I4BRP1_9PROT</name>
<dbReference type="PANTHER" id="PTHR30177:SF4">
    <property type="entry name" value="OSMOPROTECTANT IMPORT PERMEASE PROTEIN OSMW"/>
    <property type="match status" value="1"/>
</dbReference>
<accession>A0A1I4BRP1</accession>
<evidence type="ECO:0000256" key="6">
    <source>
        <dbReference type="RuleBase" id="RU363032"/>
    </source>
</evidence>
<keyword evidence="9" id="KW-1185">Reference proteome</keyword>
<protein>
    <submittedName>
        <fullName evidence="8">Osmoprotectant transport system permease protein</fullName>
    </submittedName>
</protein>
<dbReference type="Proteomes" id="UP000199473">
    <property type="component" value="Unassembled WGS sequence"/>
</dbReference>
<keyword evidence="5 6" id="KW-0472">Membrane</keyword>
<dbReference type="GO" id="GO:0031460">
    <property type="term" value="P:glycine betaine transport"/>
    <property type="evidence" value="ECO:0007669"/>
    <property type="project" value="TreeGrafter"/>
</dbReference>
<keyword evidence="4 6" id="KW-1133">Transmembrane helix</keyword>
<dbReference type="STRING" id="1123062.SAMN02745775_10681"/>
<evidence type="ECO:0000256" key="3">
    <source>
        <dbReference type="ARBA" id="ARBA00022692"/>
    </source>
</evidence>
<feature type="transmembrane region" description="Helical" evidence="6">
    <location>
        <begin position="154"/>
        <end position="177"/>
    </location>
</feature>
<feature type="transmembrane region" description="Helical" evidence="6">
    <location>
        <begin position="116"/>
        <end position="134"/>
    </location>
</feature>
<keyword evidence="3 6" id="KW-0812">Transmembrane</keyword>
<feature type="transmembrane region" description="Helical" evidence="6">
    <location>
        <begin position="60"/>
        <end position="79"/>
    </location>
</feature>
<dbReference type="PROSITE" id="PS50928">
    <property type="entry name" value="ABC_TM1"/>
    <property type="match status" value="1"/>
</dbReference>
<evidence type="ECO:0000313" key="9">
    <source>
        <dbReference type="Proteomes" id="UP000199473"/>
    </source>
</evidence>
<evidence type="ECO:0000256" key="1">
    <source>
        <dbReference type="ARBA" id="ARBA00004651"/>
    </source>
</evidence>
<sequence length="360" mass="35793">MILALIAIAALLLPLPFLGVAPNRLLPGEGVSALDAAGFWVAVPVVLLALGAWRRLPGWAGAAAAALGVVAVLGLAGAAANDRLADLAPAARASFGAGFWVAIVAGLSLVAMRGAWMGLAVAVGAAVLWAMGGLDRLSLVVEATARADALQSAIWTHLALAGAALALALLVAVPLAWAGFRRPRLGAVMGAALSGVQVVPAIALFALLIPLLAALLRAVPALRDLGLGAVGWLPAVLATAAYLALPLWRSLSGGLASADPAAVQAAEAMGMTEGRILAEVRLPLALPVFAGGLRVAVVQAIGLVTLGGLVGAGGLGAVVFEGLSQFATDLMLLGALPILLLALAADTLARAAENRLARPA</sequence>
<gene>
    <name evidence="8" type="ORF">SAMN02745775_10681</name>
</gene>
<comment type="subcellular location">
    <subcellularLocation>
        <location evidence="1 6">Cell membrane</location>
        <topology evidence="1 6">Multi-pass membrane protein</topology>
    </subcellularLocation>
</comment>
<evidence type="ECO:0000256" key="5">
    <source>
        <dbReference type="ARBA" id="ARBA00023136"/>
    </source>
</evidence>
<evidence type="ECO:0000313" key="8">
    <source>
        <dbReference type="EMBL" id="SFK71502.1"/>
    </source>
</evidence>
<feature type="transmembrane region" description="Helical" evidence="6">
    <location>
        <begin position="198"/>
        <end position="219"/>
    </location>
</feature>
<dbReference type="AlphaFoldDB" id="A0A1I4BRP1"/>
<organism evidence="8 9">
    <name type="scientific">Falsiroseomonas stagni DSM 19981</name>
    <dbReference type="NCBI Taxonomy" id="1123062"/>
    <lineage>
        <taxon>Bacteria</taxon>
        <taxon>Pseudomonadati</taxon>
        <taxon>Pseudomonadota</taxon>
        <taxon>Alphaproteobacteria</taxon>
        <taxon>Acetobacterales</taxon>
        <taxon>Roseomonadaceae</taxon>
        <taxon>Falsiroseomonas</taxon>
    </lineage>
</organism>
<dbReference type="SUPFAM" id="SSF161098">
    <property type="entry name" value="MetI-like"/>
    <property type="match status" value="1"/>
</dbReference>
<evidence type="ECO:0000259" key="7">
    <source>
        <dbReference type="PROSITE" id="PS50928"/>
    </source>
</evidence>
<keyword evidence="2 6" id="KW-0813">Transport</keyword>
<feature type="transmembrane region" description="Helical" evidence="6">
    <location>
        <begin position="91"/>
        <end position="109"/>
    </location>
</feature>
<dbReference type="PANTHER" id="PTHR30177">
    <property type="entry name" value="GLYCINE BETAINE/L-PROLINE TRANSPORT SYSTEM PERMEASE PROTEIN PROW"/>
    <property type="match status" value="1"/>
</dbReference>
<feature type="transmembrane region" description="Helical" evidence="6">
    <location>
        <begin position="225"/>
        <end position="245"/>
    </location>
</feature>
<dbReference type="GO" id="GO:0055085">
    <property type="term" value="P:transmembrane transport"/>
    <property type="evidence" value="ECO:0007669"/>
    <property type="project" value="InterPro"/>
</dbReference>
<dbReference type="GO" id="GO:0005886">
    <property type="term" value="C:plasma membrane"/>
    <property type="evidence" value="ECO:0007669"/>
    <property type="project" value="UniProtKB-SubCell"/>
</dbReference>
<dbReference type="Pfam" id="PF00528">
    <property type="entry name" value="BPD_transp_1"/>
    <property type="match status" value="1"/>
</dbReference>
<feature type="transmembrane region" description="Helical" evidence="6">
    <location>
        <begin position="37"/>
        <end position="53"/>
    </location>
</feature>
<evidence type="ECO:0000256" key="4">
    <source>
        <dbReference type="ARBA" id="ARBA00022989"/>
    </source>
</evidence>
<reference evidence="8 9" key="1">
    <citation type="submission" date="2016-10" db="EMBL/GenBank/DDBJ databases">
        <authorList>
            <person name="de Groot N.N."/>
        </authorList>
    </citation>
    <scope>NUCLEOTIDE SEQUENCE [LARGE SCALE GENOMIC DNA]</scope>
    <source>
        <strain evidence="8 9">DSM 19981</strain>
    </source>
</reference>
<feature type="domain" description="ABC transmembrane type-1" evidence="7">
    <location>
        <begin position="154"/>
        <end position="349"/>
    </location>
</feature>
<dbReference type="InterPro" id="IPR035906">
    <property type="entry name" value="MetI-like_sf"/>
</dbReference>
<dbReference type="Gene3D" id="1.10.3720.10">
    <property type="entry name" value="MetI-like"/>
    <property type="match status" value="1"/>
</dbReference>
<dbReference type="InterPro" id="IPR000515">
    <property type="entry name" value="MetI-like"/>
</dbReference>
<feature type="transmembrane region" description="Helical" evidence="6">
    <location>
        <begin position="284"/>
        <end position="310"/>
    </location>
</feature>
<dbReference type="RefSeq" id="WP_092960937.1">
    <property type="nucleotide sequence ID" value="NZ_FOSQ01000006.1"/>
</dbReference>
<dbReference type="OrthoDB" id="9801163at2"/>
<proteinExistence type="inferred from homology"/>
<evidence type="ECO:0000256" key="2">
    <source>
        <dbReference type="ARBA" id="ARBA00022448"/>
    </source>
</evidence>
<comment type="similarity">
    <text evidence="6">Belongs to the binding-protein-dependent transport system permease family.</text>
</comment>
<feature type="transmembrane region" description="Helical" evidence="6">
    <location>
        <begin position="330"/>
        <end position="349"/>
    </location>
</feature>
<dbReference type="EMBL" id="FOSQ01000006">
    <property type="protein sequence ID" value="SFK71502.1"/>
    <property type="molecule type" value="Genomic_DNA"/>
</dbReference>